<evidence type="ECO:0000313" key="2">
    <source>
        <dbReference type="EMBL" id="RVX14511.1"/>
    </source>
</evidence>
<proteinExistence type="predicted"/>
<dbReference type="AlphaFoldDB" id="A0A438JZY4"/>
<dbReference type="Proteomes" id="UP000288805">
    <property type="component" value="Unassembled WGS sequence"/>
</dbReference>
<organism evidence="2 3">
    <name type="scientific">Vitis vinifera</name>
    <name type="common">Grape</name>
    <dbReference type="NCBI Taxonomy" id="29760"/>
    <lineage>
        <taxon>Eukaryota</taxon>
        <taxon>Viridiplantae</taxon>
        <taxon>Streptophyta</taxon>
        <taxon>Embryophyta</taxon>
        <taxon>Tracheophyta</taxon>
        <taxon>Spermatophyta</taxon>
        <taxon>Magnoliopsida</taxon>
        <taxon>eudicotyledons</taxon>
        <taxon>Gunneridae</taxon>
        <taxon>Pentapetalae</taxon>
        <taxon>rosids</taxon>
        <taxon>Vitales</taxon>
        <taxon>Vitaceae</taxon>
        <taxon>Viteae</taxon>
        <taxon>Vitis</taxon>
    </lineage>
</organism>
<gene>
    <name evidence="2" type="ORF">CK203_017254</name>
</gene>
<dbReference type="EMBL" id="QGNW01000021">
    <property type="protein sequence ID" value="RVX14511.1"/>
    <property type="molecule type" value="Genomic_DNA"/>
</dbReference>
<feature type="region of interest" description="Disordered" evidence="1">
    <location>
        <begin position="173"/>
        <end position="214"/>
    </location>
</feature>
<name>A0A438JZY4_VITVI</name>
<evidence type="ECO:0000313" key="3">
    <source>
        <dbReference type="Proteomes" id="UP000288805"/>
    </source>
</evidence>
<sequence>MRKNHQTPIFLENRISHRHHDSFFGFLSAISTSQRRCTSHYRRPNLTWTKTPPMASAAITTIAATTALPETESGIAIQSRGIVIASERKSLNPSKNRIANALTSATFPTMRSPLPAALLHSSLTAVQIRHPSGGFHSILNVAAAAVNASDFASLTGALAIDHHDLMGRSLRCRRSHRQRTMKSEQLSGKESRDHSCANSTDYSEGADSTTSSSSTASTILKDCNILRDGGNKGIRIRRWKSAMQAGVSNADSSESIRSKFPSWAWAIM</sequence>
<accession>A0A438JZY4</accession>
<reference evidence="2 3" key="1">
    <citation type="journal article" date="2018" name="PLoS Genet.">
        <title>Population sequencing reveals clonal diversity and ancestral inbreeding in the grapevine cultivar Chardonnay.</title>
        <authorList>
            <person name="Roach M.J."/>
            <person name="Johnson D.L."/>
            <person name="Bohlmann J."/>
            <person name="van Vuuren H.J."/>
            <person name="Jones S.J."/>
            <person name="Pretorius I.S."/>
            <person name="Schmidt S.A."/>
            <person name="Borneman A.R."/>
        </authorList>
    </citation>
    <scope>NUCLEOTIDE SEQUENCE [LARGE SCALE GENOMIC DNA]</scope>
    <source>
        <strain evidence="3">cv. Chardonnay</strain>
        <tissue evidence="2">Leaf</tissue>
    </source>
</reference>
<evidence type="ECO:0000256" key="1">
    <source>
        <dbReference type="SAM" id="MobiDB-lite"/>
    </source>
</evidence>
<comment type="caution">
    <text evidence="2">The sequence shown here is derived from an EMBL/GenBank/DDBJ whole genome shotgun (WGS) entry which is preliminary data.</text>
</comment>
<protein>
    <submittedName>
        <fullName evidence="2">Uncharacterized protein</fullName>
    </submittedName>
</protein>